<dbReference type="EMBL" id="JACJQY010000017">
    <property type="protein sequence ID" value="MBD2317581.1"/>
    <property type="molecule type" value="Genomic_DNA"/>
</dbReference>
<organism evidence="1 2">
    <name type="scientific">Phormidium tenue FACHB-1050</name>
    <dbReference type="NCBI Taxonomy" id="2692857"/>
    <lineage>
        <taxon>Bacteria</taxon>
        <taxon>Bacillati</taxon>
        <taxon>Cyanobacteriota</taxon>
        <taxon>Cyanophyceae</taxon>
        <taxon>Oscillatoriophycideae</taxon>
        <taxon>Oscillatoriales</taxon>
        <taxon>Oscillatoriaceae</taxon>
        <taxon>Phormidium</taxon>
    </lineage>
</organism>
<accession>A0ABR8CD06</accession>
<reference evidence="1 2" key="1">
    <citation type="journal article" date="2020" name="ISME J.">
        <title>Comparative genomics reveals insights into cyanobacterial evolution and habitat adaptation.</title>
        <authorList>
            <person name="Chen M.Y."/>
            <person name="Teng W.K."/>
            <person name="Zhao L."/>
            <person name="Hu C.X."/>
            <person name="Zhou Y.K."/>
            <person name="Han B.P."/>
            <person name="Song L.R."/>
            <person name="Shu W.S."/>
        </authorList>
    </citation>
    <scope>NUCLEOTIDE SEQUENCE [LARGE SCALE GENOMIC DNA]</scope>
    <source>
        <strain evidence="1 2">FACHB-1050</strain>
    </source>
</reference>
<keyword evidence="2" id="KW-1185">Reference proteome</keyword>
<dbReference type="RefSeq" id="WP_190578418.1">
    <property type="nucleotide sequence ID" value="NZ_CAWPQU010000009.1"/>
</dbReference>
<evidence type="ECO:0000313" key="2">
    <source>
        <dbReference type="Proteomes" id="UP000618445"/>
    </source>
</evidence>
<proteinExistence type="predicted"/>
<dbReference type="Proteomes" id="UP000618445">
    <property type="component" value="Unassembled WGS sequence"/>
</dbReference>
<name>A0ABR8CD06_9CYAN</name>
<evidence type="ECO:0000313" key="1">
    <source>
        <dbReference type="EMBL" id="MBD2317581.1"/>
    </source>
</evidence>
<protein>
    <submittedName>
        <fullName evidence="1">Uncharacterized protein</fullName>
    </submittedName>
</protein>
<sequence length="616" mass="72603">MIDFKSIKLTAINKYSFVGIEKKEGILCFYLPKGFSENIDELSGFSKKRDLFFLFYKIFDVFRKICAEKGYLDKVDEFAKKDRDGVIKSIRGSGTEDDGDDSENIFYSKLDIIGSLLDVYDEPKILSLAYRLGRSDKFDVSQIHKYLHQAVYLPNNAAYVDQMLLPKKVLQFESTDIVSIYCYLFCEVKQQLKESVSTEITSLSERFREKYLRSSDSLFEEQSYEHVLDILKDALETINHNTPIKDADYWEYYEAIELFLYGDLNKEEDGEIWGVSNFHSVWESMCLIYIAQNTDSSDVLHLDCKYVSNIIVEIIQASTKNIILHNTFKVNDSFLNPDAVIFSSVINQIRVDKIDYKINSSSWDDYGYKTSIEGDIACNIAYIGQPTGIYSIEKLREFYPFDERRQTIRINRRLPLNFYSFWHITNDISNYDLVKMHNFNHLFYIALEKHISIWDDFVQEILQPLNISCDDYSSYFHKSFECNVFTDSFFRNLTPQELKEKFTSFIKLISNRFNSMFNFDIIDIKYMNSDYFKDSTKIEEIKSRSVRKQFVYEYLLQKYLDQRKDKFSDLPIRSSFWLPSYRPDDPNLIEEGETFMDGYIQLKNINFAVLAENYIA</sequence>
<comment type="caution">
    <text evidence="1">The sequence shown here is derived from an EMBL/GenBank/DDBJ whole genome shotgun (WGS) entry which is preliminary data.</text>
</comment>
<gene>
    <name evidence="1" type="ORF">H6G05_12085</name>
</gene>